<feature type="region of interest" description="Disordered" evidence="1">
    <location>
        <begin position="67"/>
        <end position="107"/>
    </location>
</feature>
<name>A0A0L0BS29_LUCCU</name>
<feature type="region of interest" description="Disordered" evidence="1">
    <location>
        <begin position="204"/>
        <end position="223"/>
    </location>
</feature>
<reference evidence="2 3" key="1">
    <citation type="journal article" date="2015" name="Nat. Commun.">
        <title>Lucilia cuprina genome unlocks parasitic fly biology to underpin future interventions.</title>
        <authorList>
            <person name="Anstead C.A."/>
            <person name="Korhonen P.K."/>
            <person name="Young N.D."/>
            <person name="Hall R.S."/>
            <person name="Jex A.R."/>
            <person name="Murali S.C."/>
            <person name="Hughes D.S."/>
            <person name="Lee S.F."/>
            <person name="Perry T."/>
            <person name="Stroehlein A.J."/>
            <person name="Ansell B.R."/>
            <person name="Breugelmans B."/>
            <person name="Hofmann A."/>
            <person name="Qu J."/>
            <person name="Dugan S."/>
            <person name="Lee S.L."/>
            <person name="Chao H."/>
            <person name="Dinh H."/>
            <person name="Han Y."/>
            <person name="Doddapaneni H.V."/>
            <person name="Worley K.C."/>
            <person name="Muzny D.M."/>
            <person name="Ioannidis P."/>
            <person name="Waterhouse R.M."/>
            <person name="Zdobnov E.M."/>
            <person name="James P.J."/>
            <person name="Bagnall N.H."/>
            <person name="Kotze A.C."/>
            <person name="Gibbs R.A."/>
            <person name="Richards S."/>
            <person name="Batterham P."/>
            <person name="Gasser R.B."/>
        </authorList>
    </citation>
    <scope>NUCLEOTIDE SEQUENCE [LARGE SCALE GENOMIC DNA]</scope>
    <source>
        <strain evidence="2 3">LS</strain>
        <tissue evidence="2">Full body</tissue>
    </source>
</reference>
<keyword evidence="3" id="KW-1185">Reference proteome</keyword>
<gene>
    <name evidence="2" type="ORF">FF38_08023</name>
</gene>
<organism evidence="2 3">
    <name type="scientific">Lucilia cuprina</name>
    <name type="common">Green bottle fly</name>
    <name type="synonym">Australian sheep blowfly</name>
    <dbReference type="NCBI Taxonomy" id="7375"/>
    <lineage>
        <taxon>Eukaryota</taxon>
        <taxon>Metazoa</taxon>
        <taxon>Ecdysozoa</taxon>
        <taxon>Arthropoda</taxon>
        <taxon>Hexapoda</taxon>
        <taxon>Insecta</taxon>
        <taxon>Pterygota</taxon>
        <taxon>Neoptera</taxon>
        <taxon>Endopterygota</taxon>
        <taxon>Diptera</taxon>
        <taxon>Brachycera</taxon>
        <taxon>Muscomorpha</taxon>
        <taxon>Oestroidea</taxon>
        <taxon>Calliphoridae</taxon>
        <taxon>Luciliinae</taxon>
        <taxon>Lucilia</taxon>
    </lineage>
</organism>
<accession>A0A0L0BS29</accession>
<feature type="compositionally biased region" description="Basic and acidic residues" evidence="1">
    <location>
        <begin position="77"/>
        <end position="97"/>
    </location>
</feature>
<dbReference type="OrthoDB" id="7977279at2759"/>
<protein>
    <submittedName>
        <fullName evidence="2">Uncharacterized protein</fullName>
    </submittedName>
</protein>
<sequence>MFLMFYNLAQDEETLQNIEITTKNTAENTTTIAEKLETKHNITTENSVVNVILETTSEVSTDIKKMNAETSTSKSISDNKVHAEQEIVSEDSKKLTETENQQESVTQLENVKEAVTKTSLSDNKVYSDPEEISADFNKLENKAVLTKKGPSETEVYSEQETVSELKSGNEAVTEKSLSDNEVFSDQEIVSKDSNKLESDNEIAFKKSNKTETNNEEISSEISKTTNEELPNIIKVLQPLTNNQEEINDNSKKSTEYIITTSKQKDILDISKNSTEFLIEVDTTTVVNEKSLTNTLEDYALKQMNFILDNLLIETQEFIAKVLQASVNMVFQRDHLKRYAEGLNRILNPNTDSEYSDEITEDSKVLTQDELYEEIILKLNFLKSKPSRFLQRHLPQPWIKEYLNKRSELIIWLDKASEQMHQEFNVYVNEEDDYIKYQYFNEAFDDISRATEIHQKLALLADLVQIVKNKKQITFMDLYMQT</sequence>
<dbReference type="Proteomes" id="UP000037069">
    <property type="component" value="Unassembled WGS sequence"/>
</dbReference>
<evidence type="ECO:0000256" key="1">
    <source>
        <dbReference type="SAM" id="MobiDB-lite"/>
    </source>
</evidence>
<comment type="caution">
    <text evidence="2">The sequence shown here is derived from an EMBL/GenBank/DDBJ whole genome shotgun (WGS) entry which is preliminary data.</text>
</comment>
<proteinExistence type="predicted"/>
<dbReference type="EMBL" id="JRES01001454">
    <property type="protein sequence ID" value="KNC22847.1"/>
    <property type="molecule type" value="Genomic_DNA"/>
</dbReference>
<feature type="compositionally biased region" description="Polar residues" evidence="1">
    <location>
        <begin position="98"/>
        <end position="107"/>
    </location>
</feature>
<evidence type="ECO:0000313" key="2">
    <source>
        <dbReference type="EMBL" id="KNC22847.1"/>
    </source>
</evidence>
<evidence type="ECO:0000313" key="3">
    <source>
        <dbReference type="Proteomes" id="UP000037069"/>
    </source>
</evidence>
<dbReference type="AlphaFoldDB" id="A0A0L0BS29"/>